<gene>
    <name evidence="1" type="ORF">ELE36_18960</name>
</gene>
<sequence length="368" mass="38553">MLTVQNASATAILGHVTVWSDQGVPAADFNIYLTGYDLQSFSMRDVLNGTLPQTASAGQDPGDVISPKGPLSQDINFASCTSQLPNPAGSIPAPVGMTPADLRKALTGVATTGISSGMCWGRAIGDNHARGYVTVDTVNNCTLNTPADAGYMTNDITFQNVMLGSYFLVNAAQNFMLADSAVQIEASFNDPLVNTSGNYTFYGRYDGWNASDRRESLPKNWGVQGETDTSSLLVWRDSKTSETPHACNVDPTYAPLGQEGMTFFGTDSKPSDAVQGLPFVPGSALPVASQFVPFTAAAFGAPARKLGFLFMNLNTTVVPAGSNPPADPAASQSFVTVSRKGIGALNTAAGNSAVSLDLNGFTHYVPGH</sequence>
<dbReference type="EMBL" id="CP035704">
    <property type="protein sequence ID" value="QBB72280.1"/>
    <property type="molecule type" value="Genomic_DNA"/>
</dbReference>
<organism evidence="1 2">
    <name type="scientific">Pseudolysobacter antarcticus</name>
    <dbReference type="NCBI Taxonomy" id="2511995"/>
    <lineage>
        <taxon>Bacteria</taxon>
        <taxon>Pseudomonadati</taxon>
        <taxon>Pseudomonadota</taxon>
        <taxon>Gammaproteobacteria</taxon>
        <taxon>Lysobacterales</taxon>
        <taxon>Rhodanobacteraceae</taxon>
        <taxon>Pseudolysobacter</taxon>
    </lineage>
</organism>
<dbReference type="AlphaFoldDB" id="A0A411HPD6"/>
<dbReference type="RefSeq" id="WP_165371696.1">
    <property type="nucleotide sequence ID" value="NZ_CP035704.1"/>
</dbReference>
<dbReference type="Proteomes" id="UP000291562">
    <property type="component" value="Chromosome"/>
</dbReference>
<name>A0A411HPD6_9GAMM</name>
<accession>A0A411HPD6</accession>
<proteinExistence type="predicted"/>
<dbReference type="KEGG" id="xbc:ELE36_18960"/>
<reference evidence="1 2" key="1">
    <citation type="submission" date="2019-01" db="EMBL/GenBank/DDBJ databases">
        <title>Pseudolysobacter antarctica gen. nov., sp. nov., isolated from Fildes Peninsula, Antarctica.</title>
        <authorList>
            <person name="Wei Z."/>
            <person name="Peng F."/>
        </authorList>
    </citation>
    <scope>NUCLEOTIDE SEQUENCE [LARGE SCALE GENOMIC DNA]</scope>
    <source>
        <strain evidence="1 2">AQ6-296</strain>
    </source>
</reference>
<evidence type="ECO:0000313" key="1">
    <source>
        <dbReference type="EMBL" id="QBB72280.1"/>
    </source>
</evidence>
<keyword evidence="2" id="KW-1185">Reference proteome</keyword>
<evidence type="ECO:0000313" key="2">
    <source>
        <dbReference type="Proteomes" id="UP000291562"/>
    </source>
</evidence>
<protein>
    <submittedName>
        <fullName evidence="1">Uncharacterized protein</fullName>
    </submittedName>
</protein>